<keyword evidence="1" id="KW-0040">ANK repeat</keyword>
<reference evidence="2" key="1">
    <citation type="submission" date="2021-04" db="EMBL/GenBank/DDBJ databases">
        <authorList>
            <person name="Pira H."/>
            <person name="Risdian C."/>
            <person name="Wink J."/>
        </authorList>
    </citation>
    <scope>NUCLEOTIDE SEQUENCE</scope>
    <source>
        <strain evidence="2">WHY3</strain>
    </source>
</reference>
<evidence type="ECO:0000313" key="3">
    <source>
        <dbReference type="Proteomes" id="UP001138894"/>
    </source>
</evidence>
<dbReference type="PROSITE" id="PS50088">
    <property type="entry name" value="ANK_REPEAT"/>
    <property type="match status" value="7"/>
</dbReference>
<dbReference type="InterPro" id="IPR002110">
    <property type="entry name" value="Ankyrin_rpt"/>
</dbReference>
<feature type="repeat" description="ANK" evidence="1">
    <location>
        <begin position="93"/>
        <end position="125"/>
    </location>
</feature>
<sequence>MKNKNYILCIVVIIFATPFFAQESNIFLSRDYWKSNPSIADIDKKIAEGHDIAELNQNAFDAVSYSLIEKVDNNTVKYLLSQKGNGVNKLTHDGRTYIFWAAYKDNLQLMQYLVNKGAKTDIIDSHGYSILNFAAVTGQTNTKLYDFLIKHGSNPTIEKNHDGANALLLVAPFLKDDKLVNYFLSHKVDLKSTDNNGNGIFNYAAKGGNLEMLQWLIDKGVPYKYLNIKGGNAMIMASQGTRGRKNTLAVYKFLEDLGIAVNVIGNKSRNPLHAIAYDSNDLETFRYFIEKGVDINLQDEDGNSPFMNAVKSNRLEVVTFLFPFIKDINVKNKNGRSALAMVIHGNNVEVAKFLIEKGADTNSIDKDGNTLMYYLLNAYQGNKSETFNSKLELLAKTGLDITKTQGNGNTLYHLAVEKNNLDLLKRIHKFNIDVNTKNNDGLTPLHLAAMKAKNDDMLKYLISIGADKTVKTDFEESVYDLASENELLQKNKVNFNFLK</sequence>
<accession>A0A9X1F5I7</accession>
<evidence type="ECO:0000313" key="2">
    <source>
        <dbReference type="EMBL" id="MBV7267780.1"/>
    </source>
</evidence>
<feature type="repeat" description="ANK" evidence="1">
    <location>
        <begin position="126"/>
        <end position="160"/>
    </location>
</feature>
<dbReference type="EMBL" id="JAGSPD010000001">
    <property type="protein sequence ID" value="MBV7267780.1"/>
    <property type="molecule type" value="Genomic_DNA"/>
</dbReference>
<protein>
    <submittedName>
        <fullName evidence="2">Ankyrin repeat domain-containing protein</fullName>
    </submittedName>
</protein>
<feature type="repeat" description="ANK" evidence="1">
    <location>
        <begin position="407"/>
        <end position="439"/>
    </location>
</feature>
<dbReference type="AlphaFoldDB" id="A0A9X1F5I7"/>
<dbReference type="SMART" id="SM00248">
    <property type="entry name" value="ANK"/>
    <property type="match status" value="10"/>
</dbReference>
<dbReference type="RefSeq" id="WP_218544328.1">
    <property type="nucleotide sequence ID" value="NZ_JAGSPD010000001.1"/>
</dbReference>
<feature type="repeat" description="ANK" evidence="1">
    <location>
        <begin position="267"/>
        <end position="300"/>
    </location>
</feature>
<feature type="repeat" description="ANK" evidence="1">
    <location>
        <begin position="301"/>
        <end position="333"/>
    </location>
</feature>
<gene>
    <name evidence="2" type="ORF">KCG49_01090</name>
</gene>
<dbReference type="Pfam" id="PF12796">
    <property type="entry name" value="Ank_2"/>
    <property type="match status" value="3"/>
</dbReference>
<dbReference type="PANTHER" id="PTHR24198:SF165">
    <property type="entry name" value="ANKYRIN REPEAT-CONTAINING PROTEIN-RELATED"/>
    <property type="match status" value="1"/>
</dbReference>
<dbReference type="Pfam" id="PF13637">
    <property type="entry name" value="Ank_4"/>
    <property type="match status" value="2"/>
</dbReference>
<proteinExistence type="predicted"/>
<comment type="caution">
    <text evidence="2">The sequence shown here is derived from an EMBL/GenBank/DDBJ whole genome shotgun (WGS) entry which is preliminary data.</text>
</comment>
<feature type="repeat" description="ANK" evidence="1">
    <location>
        <begin position="334"/>
        <end position="366"/>
    </location>
</feature>
<dbReference type="PROSITE" id="PS50297">
    <property type="entry name" value="ANK_REP_REGION"/>
    <property type="match status" value="4"/>
</dbReference>
<feature type="repeat" description="ANK" evidence="1">
    <location>
        <begin position="440"/>
        <end position="473"/>
    </location>
</feature>
<dbReference type="Proteomes" id="UP001138894">
    <property type="component" value="Unassembled WGS sequence"/>
</dbReference>
<name>A0A9X1F5I7_9FLAO</name>
<organism evidence="2 3">
    <name type="scientific">Winogradskyella luteola</name>
    <dbReference type="NCBI Taxonomy" id="2828330"/>
    <lineage>
        <taxon>Bacteria</taxon>
        <taxon>Pseudomonadati</taxon>
        <taxon>Bacteroidota</taxon>
        <taxon>Flavobacteriia</taxon>
        <taxon>Flavobacteriales</taxon>
        <taxon>Flavobacteriaceae</taxon>
        <taxon>Winogradskyella</taxon>
    </lineage>
</organism>
<evidence type="ECO:0000256" key="1">
    <source>
        <dbReference type="PROSITE-ProRule" id="PRU00023"/>
    </source>
</evidence>
<keyword evidence="3" id="KW-1185">Reference proteome</keyword>
<dbReference type="PANTHER" id="PTHR24198">
    <property type="entry name" value="ANKYRIN REPEAT AND PROTEIN KINASE DOMAIN-CONTAINING PROTEIN"/>
    <property type="match status" value="1"/>
</dbReference>